<dbReference type="EMBL" id="WHJF01000031">
    <property type="protein sequence ID" value="NHZ63361.1"/>
    <property type="molecule type" value="Genomic_DNA"/>
</dbReference>
<sequence>MNPGVTLLHKGDVVKFQKASVQKVITGWRKITAAAAALGYNAPRYTQVLRAVPTVLKTCLHSMT</sequence>
<evidence type="ECO:0000313" key="1">
    <source>
        <dbReference type="EMBL" id="NHZ63361.1"/>
    </source>
</evidence>
<comment type="caution">
    <text evidence="1">The sequence shown here is derived from an EMBL/GenBank/DDBJ whole genome shotgun (WGS) entry which is preliminary data.</text>
</comment>
<proteinExistence type="predicted"/>
<protein>
    <submittedName>
        <fullName evidence="1">Uncharacterized protein</fullName>
    </submittedName>
</protein>
<evidence type="ECO:0000313" key="2">
    <source>
        <dbReference type="Proteomes" id="UP000610594"/>
    </source>
</evidence>
<keyword evidence="2" id="KW-1185">Reference proteome</keyword>
<dbReference type="Proteomes" id="UP000610594">
    <property type="component" value="Unassembled WGS sequence"/>
</dbReference>
<reference evidence="1 2" key="1">
    <citation type="submission" date="2019-10" db="EMBL/GenBank/DDBJ databases">
        <title>Taxonomy of Antarctic Massilia spp.: description of Massilia rubra sp. nov., Massilia aquatica sp. nov., Massilia mucilaginosa sp. nov., Massilia frigida sp. nov. isolated from streams, lakes and regoliths.</title>
        <authorList>
            <person name="Holochova P."/>
            <person name="Sedlacek I."/>
            <person name="Kralova S."/>
            <person name="Maslanova I."/>
            <person name="Busse H.-J."/>
            <person name="Stankova E."/>
            <person name="Vrbovska V."/>
            <person name="Kovarovic V."/>
            <person name="Bartak M."/>
            <person name="Svec P."/>
            <person name="Pantucek R."/>
        </authorList>
    </citation>
    <scope>NUCLEOTIDE SEQUENCE [LARGE SCALE GENOMIC DNA]</scope>
    <source>
        <strain evidence="1 2">CCM 8694</strain>
    </source>
</reference>
<organism evidence="1 2">
    <name type="scientific">Massilia genomosp. 1</name>
    <dbReference type="NCBI Taxonomy" id="2609280"/>
    <lineage>
        <taxon>Bacteria</taxon>
        <taxon>Pseudomonadati</taxon>
        <taxon>Pseudomonadota</taxon>
        <taxon>Betaproteobacteria</taxon>
        <taxon>Burkholderiales</taxon>
        <taxon>Oxalobacteraceae</taxon>
        <taxon>Telluria group</taxon>
        <taxon>Massilia</taxon>
    </lineage>
</organism>
<accession>A0ABX0MKR9</accession>
<dbReference type="RefSeq" id="WP_167237473.1">
    <property type="nucleotide sequence ID" value="NZ_WHJF01000031.1"/>
</dbReference>
<name>A0ABX0MKR9_9BURK</name>
<gene>
    <name evidence="1" type="ORF">F1735_13765</name>
</gene>